<gene>
    <name evidence="2" type="ORF">PM10SUCC1_24140</name>
</gene>
<organism evidence="2 3">
    <name type="scientific">Propionigenium maris DSM 9537</name>
    <dbReference type="NCBI Taxonomy" id="1123000"/>
    <lineage>
        <taxon>Bacteria</taxon>
        <taxon>Fusobacteriati</taxon>
        <taxon>Fusobacteriota</taxon>
        <taxon>Fusobacteriia</taxon>
        <taxon>Fusobacteriales</taxon>
        <taxon>Fusobacteriaceae</taxon>
        <taxon>Propionigenium</taxon>
    </lineage>
</organism>
<feature type="chain" id="PRO_5040736786" description="Outer membrane protein" evidence="1">
    <location>
        <begin position="21"/>
        <end position="285"/>
    </location>
</feature>
<dbReference type="RefSeq" id="WP_281836300.1">
    <property type="nucleotide sequence ID" value="NZ_BSDY01000011.1"/>
</dbReference>
<evidence type="ECO:0000313" key="3">
    <source>
        <dbReference type="Proteomes" id="UP001144471"/>
    </source>
</evidence>
<feature type="signal peptide" evidence="1">
    <location>
        <begin position="1"/>
        <end position="20"/>
    </location>
</feature>
<evidence type="ECO:0000256" key="1">
    <source>
        <dbReference type="SAM" id="SignalP"/>
    </source>
</evidence>
<keyword evidence="1" id="KW-0732">Signal</keyword>
<proteinExistence type="predicted"/>
<dbReference type="AlphaFoldDB" id="A0A9W6LPG2"/>
<sequence>MNLQKSIILGGLLISSLALAETTANTAASSAALTDLKAKSLDEKSDKLFYLVDDFSGLAALPGFSFGAPSGLVPGFGTAFVSLAGTTYSDDTDGALAMGAGFGDPVKYLGGAASLSIGSIDPTDGGCFNRGSLNLSLGRHIPKYGLGVSVGVSNVDLWHETHDDELDPSYYGAVTKLFPNDIAPVIISAGMGSNAYADISKDDPKTTRNDRKHKWDEFVSAAVYVHPQMSLVADYTSGITTLGTSIVPMPAYPVTIGLAAQDVFKEDEDADSVKFLGTLAVGFTF</sequence>
<evidence type="ECO:0000313" key="2">
    <source>
        <dbReference type="EMBL" id="GLI56900.1"/>
    </source>
</evidence>
<evidence type="ECO:0008006" key="4">
    <source>
        <dbReference type="Google" id="ProtNLM"/>
    </source>
</evidence>
<comment type="caution">
    <text evidence="2">The sequence shown here is derived from an EMBL/GenBank/DDBJ whole genome shotgun (WGS) entry which is preliminary data.</text>
</comment>
<dbReference type="EMBL" id="BSDY01000011">
    <property type="protein sequence ID" value="GLI56900.1"/>
    <property type="molecule type" value="Genomic_DNA"/>
</dbReference>
<name>A0A9W6LPG2_9FUSO</name>
<keyword evidence="3" id="KW-1185">Reference proteome</keyword>
<reference evidence="2" key="1">
    <citation type="submission" date="2022-12" db="EMBL/GenBank/DDBJ databases">
        <title>Reference genome sequencing for broad-spectrum identification of bacterial and archaeal isolates by mass spectrometry.</title>
        <authorList>
            <person name="Sekiguchi Y."/>
            <person name="Tourlousse D.M."/>
        </authorList>
    </citation>
    <scope>NUCLEOTIDE SEQUENCE</scope>
    <source>
        <strain evidence="2">10succ1</strain>
    </source>
</reference>
<dbReference type="Proteomes" id="UP001144471">
    <property type="component" value="Unassembled WGS sequence"/>
</dbReference>
<protein>
    <recommendedName>
        <fullName evidence="4">Outer membrane protein</fullName>
    </recommendedName>
</protein>
<accession>A0A9W6LPG2</accession>